<name>B1MYT7_LEUCK</name>
<reference evidence="1 2" key="1">
    <citation type="journal article" date="2008" name="J. Bacteriol.">
        <title>Complete genome sequence of Leuconostoc citreum KM20.</title>
        <authorList>
            <person name="Kim J.F."/>
            <person name="Jeong H."/>
            <person name="Lee J.-S."/>
            <person name="Choi S.-H."/>
            <person name="Ha M."/>
            <person name="Hur C.-G."/>
            <person name="Kim J.-S."/>
            <person name="Lee S."/>
            <person name="Park H.-S."/>
            <person name="Park Y.-H."/>
            <person name="Oh T.K."/>
        </authorList>
    </citation>
    <scope>NUCLEOTIDE SEQUENCE [LARGE SCALE GENOMIC DNA]</scope>
    <source>
        <strain evidence="1 2">KM20</strain>
    </source>
</reference>
<dbReference type="KEGG" id="lci:LCK_00859"/>
<evidence type="ECO:0000313" key="1">
    <source>
        <dbReference type="EMBL" id="ACA82689.1"/>
    </source>
</evidence>
<dbReference type="EMBL" id="DQ489736">
    <property type="protein sequence ID" value="ACA82689.1"/>
    <property type="molecule type" value="Genomic_DNA"/>
</dbReference>
<proteinExistence type="predicted"/>
<gene>
    <name evidence="1" type="ordered locus">LCK_00859</name>
</gene>
<dbReference type="RefSeq" id="WP_012305183.1">
    <property type="nucleotide sequence ID" value="NC_010471.1"/>
</dbReference>
<dbReference type="Proteomes" id="UP000002166">
    <property type="component" value="Chromosome"/>
</dbReference>
<protein>
    <submittedName>
        <fullName evidence="1">Uncharacterized protein</fullName>
    </submittedName>
</protein>
<evidence type="ECO:0000313" key="2">
    <source>
        <dbReference type="Proteomes" id="UP000002166"/>
    </source>
</evidence>
<dbReference type="HOGENOM" id="CLU_2046814_0_0_9"/>
<accession>B1MYT7</accession>
<sequence>MLQVDFTMADLQSSMLGYSEGMLVNEDVLRKANRAYKIFHDKYLAIKDQIKDFDEARYAFLYHDMSLEYFAKQAKLMVRAGNYNSLDIFGNYLEYIDSYNELSALIRNDYVPVKSDEKGV</sequence>
<keyword evidence="2" id="KW-1185">Reference proteome</keyword>
<organism evidence="1 2">
    <name type="scientific">Leuconostoc citreum (strain KM20)</name>
    <dbReference type="NCBI Taxonomy" id="349519"/>
    <lineage>
        <taxon>Bacteria</taxon>
        <taxon>Bacillati</taxon>
        <taxon>Bacillota</taxon>
        <taxon>Bacilli</taxon>
        <taxon>Lactobacillales</taxon>
        <taxon>Lactobacillaceae</taxon>
        <taxon>Leuconostoc</taxon>
    </lineage>
</organism>
<dbReference type="AlphaFoldDB" id="B1MYT7"/>